<evidence type="ECO:0000259" key="2">
    <source>
        <dbReference type="Pfam" id="PF13383"/>
    </source>
</evidence>
<sequence length="334" mass="39008">MNPRLTGLVILIFLIWTLFYINVITKSSAGSRPSTPSPGGQHHWIEEESQPSLAQRSQNNEEENNYRRFLRKQFDASEKSYQEYRRRRREFVGADPAKVNPWPPARVMYFWDYFLPAFSCPYTIQRIGALGDGGKWVCGMELFDTVKTTDEKPEESFPNKDRPCIIYSFGVATESSFEAEFLERTDCEIWAYDASVDRMGNQVTTPHPRVHFNKVYIQPKGNATLGSLMKQNGHQWIDFLKMDIESGEFDVMEQILNEFQILPWGQLHIEIHGDEKGELFPKVYKMWESFEDKGLRPFKNEINHWPCVRARLNPIYNEYSFINTKGPSRLLPNL</sequence>
<keyword evidence="1" id="KW-0472">Membrane</keyword>
<keyword evidence="1" id="KW-1133">Transmembrane helix</keyword>
<keyword evidence="1" id="KW-0812">Transmembrane</keyword>
<keyword evidence="3" id="KW-0489">Methyltransferase</keyword>
<dbReference type="InterPro" id="IPR026913">
    <property type="entry name" value="METTL24"/>
</dbReference>
<keyword evidence="3" id="KW-0808">Transferase</keyword>
<proteinExistence type="predicted"/>
<dbReference type="PANTHER" id="PTHR32026">
    <property type="entry name" value="METHYLTRANSFERASE-LIKE PROTEIN 24"/>
    <property type="match status" value="1"/>
</dbReference>
<dbReference type="GO" id="GO:0032259">
    <property type="term" value="P:methylation"/>
    <property type="evidence" value="ECO:0007669"/>
    <property type="project" value="UniProtKB-KW"/>
</dbReference>
<dbReference type="PANTHER" id="PTHR32026:SF10">
    <property type="entry name" value="METHYLTRANSFERASE-LIKE PROTEIN 24-RELATED"/>
    <property type="match status" value="1"/>
</dbReference>
<dbReference type="EMBL" id="LNIX01000001">
    <property type="protein sequence ID" value="OXA62137.1"/>
    <property type="molecule type" value="Genomic_DNA"/>
</dbReference>
<dbReference type="Pfam" id="PF13383">
    <property type="entry name" value="Methyltransf_22"/>
    <property type="match status" value="1"/>
</dbReference>
<name>A0A226EY80_FOLCA</name>
<dbReference type="GO" id="GO:0008168">
    <property type="term" value="F:methyltransferase activity"/>
    <property type="evidence" value="ECO:0007669"/>
    <property type="project" value="UniProtKB-KW"/>
</dbReference>
<reference evidence="3 4" key="1">
    <citation type="submission" date="2015-12" db="EMBL/GenBank/DDBJ databases">
        <title>The genome of Folsomia candida.</title>
        <authorList>
            <person name="Faddeeva A."/>
            <person name="Derks M.F."/>
            <person name="Anvar Y."/>
            <person name="Smit S."/>
            <person name="Van Straalen N."/>
            <person name="Roelofs D."/>
        </authorList>
    </citation>
    <scope>NUCLEOTIDE SEQUENCE [LARGE SCALE GENOMIC DNA]</scope>
    <source>
        <strain evidence="3 4">VU population</strain>
        <tissue evidence="3">Whole body</tissue>
    </source>
</reference>
<organism evidence="3 4">
    <name type="scientific">Folsomia candida</name>
    <name type="common">Springtail</name>
    <dbReference type="NCBI Taxonomy" id="158441"/>
    <lineage>
        <taxon>Eukaryota</taxon>
        <taxon>Metazoa</taxon>
        <taxon>Ecdysozoa</taxon>
        <taxon>Arthropoda</taxon>
        <taxon>Hexapoda</taxon>
        <taxon>Collembola</taxon>
        <taxon>Entomobryomorpha</taxon>
        <taxon>Isotomoidea</taxon>
        <taxon>Isotomidae</taxon>
        <taxon>Proisotominae</taxon>
        <taxon>Folsomia</taxon>
    </lineage>
</organism>
<feature type="domain" description="Methyltransferase" evidence="2">
    <location>
        <begin position="77"/>
        <end position="304"/>
    </location>
</feature>
<evidence type="ECO:0000256" key="1">
    <source>
        <dbReference type="SAM" id="Phobius"/>
    </source>
</evidence>
<accession>A0A226EY80</accession>
<dbReference type="AlphaFoldDB" id="A0A226EY80"/>
<dbReference type="STRING" id="158441.A0A226EY80"/>
<feature type="transmembrane region" description="Helical" evidence="1">
    <location>
        <begin position="6"/>
        <end position="24"/>
    </location>
</feature>
<dbReference type="OMA" id="PRCTEYV"/>
<dbReference type="InterPro" id="IPR025714">
    <property type="entry name" value="Methyltranfer_dom"/>
</dbReference>
<comment type="caution">
    <text evidence="3">The sequence shown here is derived from an EMBL/GenBank/DDBJ whole genome shotgun (WGS) entry which is preliminary data.</text>
</comment>
<evidence type="ECO:0000313" key="3">
    <source>
        <dbReference type="EMBL" id="OXA62137.1"/>
    </source>
</evidence>
<dbReference type="Proteomes" id="UP000198287">
    <property type="component" value="Unassembled WGS sequence"/>
</dbReference>
<evidence type="ECO:0000313" key="4">
    <source>
        <dbReference type="Proteomes" id="UP000198287"/>
    </source>
</evidence>
<protein>
    <submittedName>
        <fullName evidence="3">Methyltransferase-like protein 24</fullName>
    </submittedName>
</protein>
<dbReference type="OrthoDB" id="10006218at2759"/>
<gene>
    <name evidence="3" type="ORF">Fcan01_03201</name>
</gene>
<keyword evidence="4" id="KW-1185">Reference proteome</keyword>